<evidence type="ECO:0000313" key="3">
    <source>
        <dbReference type="Proteomes" id="UP000005262"/>
    </source>
</evidence>
<proteinExistence type="predicted"/>
<gene>
    <name evidence="2" type="ordered locus">Desmer_0387</name>
</gene>
<accession>J7IKY1</accession>
<keyword evidence="3" id="KW-1185">Reference proteome</keyword>
<reference evidence="2 3" key="1">
    <citation type="journal article" date="2012" name="J. Bacteriol.">
        <title>Complete genome sequences of Desulfosporosinus orientis DSM765T, Desulfosporosinus youngiae DSM17734T, Desulfosporosinus meridiei DSM13257T, and Desulfosporosinus acidiphilus DSM22704T.</title>
        <authorList>
            <person name="Pester M."/>
            <person name="Brambilla E."/>
            <person name="Alazard D."/>
            <person name="Rattei T."/>
            <person name="Weinmaier T."/>
            <person name="Han J."/>
            <person name="Lucas S."/>
            <person name="Lapidus A."/>
            <person name="Cheng J.F."/>
            <person name="Goodwin L."/>
            <person name="Pitluck S."/>
            <person name="Peters L."/>
            <person name="Ovchinnikova G."/>
            <person name="Teshima H."/>
            <person name="Detter J.C."/>
            <person name="Han C.S."/>
            <person name="Tapia R."/>
            <person name="Land M.L."/>
            <person name="Hauser L."/>
            <person name="Kyrpides N.C."/>
            <person name="Ivanova N.N."/>
            <person name="Pagani I."/>
            <person name="Huntmann M."/>
            <person name="Wei C.L."/>
            <person name="Davenport K.W."/>
            <person name="Daligault H."/>
            <person name="Chain P.S."/>
            <person name="Chen A."/>
            <person name="Mavromatis K."/>
            <person name="Markowitz V."/>
            <person name="Szeto E."/>
            <person name="Mikhailova N."/>
            <person name="Pati A."/>
            <person name="Wagner M."/>
            <person name="Woyke T."/>
            <person name="Ollivier B."/>
            <person name="Klenk H.P."/>
            <person name="Spring S."/>
            <person name="Loy A."/>
        </authorList>
    </citation>
    <scope>NUCLEOTIDE SEQUENCE [LARGE SCALE GENOMIC DNA]</scope>
    <source>
        <strain evidence="3">ATCC BAA-275 / DSM 13257 / NCIMB 13706 / S10</strain>
    </source>
</reference>
<dbReference type="RefSeq" id="WP_014901364.1">
    <property type="nucleotide sequence ID" value="NC_018515.1"/>
</dbReference>
<sequence length="636" mass="73969">MNKQVNKKLIIEKVTYFILEDWNNIIIYSFIRVVVIINRLLITPKPVLTECLTGYISRVARANFVSSHDLWRLFLVPSSHYPQSSMSIILDTYPASTFNYIQFGEMLNVEHIEHLTLIPVFKKIGITDTEILKSRALGGMIEKHRKYCPKCLKENDFYKLMWQVAEVKWCDIHCVTLLEECWNCHKRIPLLPSAGQVGKCPYCECNLAEATTKHVNIGEKKERILRDWQYLLNPEMPGLTPADNLSNQQQLAILIILALQNNSEKIKIPTSIMQSARKSRVYESYTHLALLLSILRDVQISLDDFFKLQISEEFVYRILTRPAKIIHRTACLTPWCKGYLKTGTLQRTATSTKMDKNGEKLNYYMVCTECGIEYCLSGPDKGIRERGYFLSFAYNKILPLLRNTNCIKQLAKAINEPEDKIRRSIIYLAANGLIRESKLPLSIPPEHDEEIIKVILNKIRIGTQAKQIRRDLNMKYNDFLFYWFEPRIRIANVLNKPINRPQRMQTTSSKDLLRLRDALAYCKDNNIRISIKLISKILEVCPETIRLWGMLPEIKQAKEVQRLALKENRKKELLKKAEEIIKFNKSIGKLISIELVYKELGYHRTSMWRDHPEVAKHISQLVNRINDDSVIGWSVP</sequence>
<dbReference type="OrthoDB" id="2543325at2"/>
<dbReference type="Pfam" id="PF06527">
    <property type="entry name" value="TniQ"/>
    <property type="match status" value="1"/>
</dbReference>
<dbReference type="HOGENOM" id="CLU_460585_0_0_9"/>
<dbReference type="Proteomes" id="UP000005262">
    <property type="component" value="Chromosome"/>
</dbReference>
<dbReference type="STRING" id="768704.Desmer_0387"/>
<dbReference type="EMBL" id="CP003629">
    <property type="protein sequence ID" value="AFQ42442.1"/>
    <property type="molecule type" value="Genomic_DNA"/>
</dbReference>
<evidence type="ECO:0000259" key="1">
    <source>
        <dbReference type="Pfam" id="PF06527"/>
    </source>
</evidence>
<organism evidence="2 3">
    <name type="scientific">Desulfosporosinus meridiei (strain ATCC BAA-275 / DSM 13257 / KCTC 12902 / NCIMB 13706 / S10)</name>
    <dbReference type="NCBI Taxonomy" id="768704"/>
    <lineage>
        <taxon>Bacteria</taxon>
        <taxon>Bacillati</taxon>
        <taxon>Bacillota</taxon>
        <taxon>Clostridia</taxon>
        <taxon>Eubacteriales</taxon>
        <taxon>Desulfitobacteriaceae</taxon>
        <taxon>Desulfosporosinus</taxon>
    </lineage>
</organism>
<name>J7IKY1_DESMD</name>
<evidence type="ECO:0000313" key="2">
    <source>
        <dbReference type="EMBL" id="AFQ42442.1"/>
    </source>
</evidence>
<dbReference type="AlphaFoldDB" id="J7IKY1"/>
<feature type="domain" description="TniQ" evidence="1">
    <location>
        <begin position="42"/>
        <end position="177"/>
    </location>
</feature>
<reference evidence="3" key="2">
    <citation type="submission" date="2012-08" db="EMBL/GenBank/DDBJ databases">
        <title>Finished genome of Desulfosporosinus meridiei DSM 13257.</title>
        <authorList>
            <person name="Huntemann M."/>
            <person name="Wei C.-L."/>
            <person name="Han J."/>
            <person name="Detter J.C."/>
            <person name="Han C."/>
            <person name="Davenport K."/>
            <person name="Daligault H."/>
            <person name="Erkkila T."/>
            <person name="Gu W."/>
            <person name="Munk A.C.C."/>
            <person name="Teshima H."/>
            <person name="Xu Y."/>
            <person name="Chain P."/>
            <person name="Tapia R."/>
            <person name="Chen A."/>
            <person name="Krypides N."/>
            <person name="Mavromatis K."/>
            <person name="Markowitz V."/>
            <person name="Szeto E."/>
            <person name="Ivanova N."/>
            <person name="Mikhailova N."/>
            <person name="Ovchinnikova G."/>
            <person name="Pagani I."/>
            <person name="Pati A."/>
            <person name="Goodwin L."/>
            <person name="Peters L."/>
            <person name="Pitluck S."/>
            <person name="Woyke T."/>
            <person name="Pester M."/>
            <person name="Spring S."/>
            <person name="Ollivier B."/>
            <person name="Rattei T."/>
            <person name="Klenk H.-P."/>
            <person name="Wagner M."/>
            <person name="Loy A."/>
        </authorList>
    </citation>
    <scope>NUCLEOTIDE SEQUENCE [LARGE SCALE GENOMIC DNA]</scope>
    <source>
        <strain evidence="3">ATCC BAA-275 / DSM 13257 / NCIMB 13706 / S10</strain>
    </source>
</reference>
<dbReference type="InterPro" id="IPR009492">
    <property type="entry name" value="TniQ"/>
</dbReference>
<dbReference type="eggNOG" id="COG1309">
    <property type="taxonomic scope" value="Bacteria"/>
</dbReference>
<dbReference type="KEGG" id="dmi:Desmer_0387"/>
<protein>
    <recommendedName>
        <fullName evidence="1">TniQ domain-containing protein</fullName>
    </recommendedName>
</protein>